<organism evidence="1 2">
    <name type="scientific">Thiothrix winogradskyi</name>
    <dbReference type="NCBI Taxonomy" id="96472"/>
    <lineage>
        <taxon>Bacteria</taxon>
        <taxon>Pseudomonadati</taxon>
        <taxon>Pseudomonadota</taxon>
        <taxon>Gammaproteobacteria</taxon>
        <taxon>Thiotrichales</taxon>
        <taxon>Thiotrichaceae</taxon>
        <taxon>Thiothrix</taxon>
    </lineage>
</organism>
<evidence type="ECO:0000313" key="2">
    <source>
        <dbReference type="Proteomes" id="UP001054801"/>
    </source>
</evidence>
<sequence length="132" mass="15345">MLLPDQNAALAHALERQLMENTRQRLTNWGRWWYANNQLIINRDTGKITQSPSGKLLDFAPIRTNTGYWQHHAAPINTDDALSLHHQITRLTPAEMREITRHYAEHAQGNTDAQRQTRRRAIRKLTGLFDII</sequence>
<proteinExistence type="predicted"/>
<dbReference type="EMBL" id="CP091244">
    <property type="protein sequence ID" value="UJS26293.1"/>
    <property type="molecule type" value="Genomic_DNA"/>
</dbReference>
<protein>
    <submittedName>
        <fullName evidence="1">Uncharacterized protein</fullName>
    </submittedName>
</protein>
<dbReference type="Proteomes" id="UP001054801">
    <property type="component" value="Chromosome"/>
</dbReference>
<keyword evidence="2" id="KW-1185">Reference proteome</keyword>
<accession>A0ABY3T366</accession>
<reference evidence="1" key="1">
    <citation type="journal article" date="2022" name="Microorganisms">
        <title>Two New Species of Filamentous Sulfur Bacteria of the Genus Thiothrix, Thiothrix winogradskyi sp. nov. and 'Candidatus Thiothrix sulfatifontis' sp. nov.</title>
        <authorList>
            <person name="Ravin N.V."/>
            <person name="Rossetti S."/>
            <person name="Beletsky A.V."/>
            <person name="Kadnikov V.V."/>
            <person name="Rudenko T.S."/>
            <person name="Smolyakov D.D."/>
            <person name="Moskvitina M.I."/>
            <person name="Gureeva M.V."/>
            <person name="Mardanov A.V."/>
            <person name="Grabovich M.Y."/>
        </authorList>
    </citation>
    <scope>NUCLEOTIDE SEQUENCE</scope>
    <source>
        <strain evidence="1">CT3</strain>
    </source>
</reference>
<name>A0ABY3T366_9GAMM</name>
<gene>
    <name evidence="1" type="ORF">L2Y54_09700</name>
</gene>
<dbReference type="RefSeq" id="WP_236501666.1">
    <property type="nucleotide sequence ID" value="NZ_CP091244.1"/>
</dbReference>
<evidence type="ECO:0000313" key="1">
    <source>
        <dbReference type="EMBL" id="UJS26293.1"/>
    </source>
</evidence>